<dbReference type="RefSeq" id="WP_151149088.1">
    <property type="nucleotide sequence ID" value="NZ_WAIE01000001.1"/>
</dbReference>
<accession>A0A6N6N538</accession>
<dbReference type="EMBL" id="WAIE01000001">
    <property type="protein sequence ID" value="KAB1442898.1"/>
    <property type="molecule type" value="Genomic_DNA"/>
</dbReference>
<organism evidence="18 19">
    <name type="scientific">Pseudodesulfovibrio senegalensis</name>
    <dbReference type="NCBI Taxonomy" id="1721087"/>
    <lineage>
        <taxon>Bacteria</taxon>
        <taxon>Pseudomonadati</taxon>
        <taxon>Thermodesulfobacteriota</taxon>
        <taxon>Desulfovibrionia</taxon>
        <taxon>Desulfovibrionales</taxon>
        <taxon>Desulfovibrionaceae</taxon>
    </lineage>
</organism>
<dbReference type="Gene3D" id="3.30.470.20">
    <property type="entry name" value="ATP-grasp fold, B domain"/>
    <property type="match status" value="1"/>
</dbReference>
<comment type="caution">
    <text evidence="18">The sequence shown here is derived from an EMBL/GenBank/DDBJ whole genome shotgun (WGS) entry which is preliminary data.</text>
</comment>
<feature type="region of interest" description="Disordered" evidence="15">
    <location>
        <begin position="441"/>
        <end position="463"/>
    </location>
</feature>
<dbReference type="GO" id="GO:0008986">
    <property type="term" value="F:pyruvate, water dikinase activity"/>
    <property type="evidence" value="ECO:0007669"/>
    <property type="project" value="UniProtKB-EC"/>
</dbReference>
<dbReference type="InterPro" id="IPR036637">
    <property type="entry name" value="Phosphohistidine_dom_sf"/>
</dbReference>
<comment type="catalytic activity">
    <reaction evidence="14">
        <text>pyruvate + ATP + H2O = phosphoenolpyruvate + AMP + phosphate + 2 H(+)</text>
        <dbReference type="Rhea" id="RHEA:11364"/>
        <dbReference type="ChEBI" id="CHEBI:15361"/>
        <dbReference type="ChEBI" id="CHEBI:15377"/>
        <dbReference type="ChEBI" id="CHEBI:15378"/>
        <dbReference type="ChEBI" id="CHEBI:30616"/>
        <dbReference type="ChEBI" id="CHEBI:43474"/>
        <dbReference type="ChEBI" id="CHEBI:58702"/>
        <dbReference type="ChEBI" id="CHEBI:456215"/>
        <dbReference type="EC" id="2.7.9.2"/>
    </reaction>
</comment>
<evidence type="ECO:0000259" key="16">
    <source>
        <dbReference type="Pfam" id="PF00391"/>
    </source>
</evidence>
<dbReference type="SUPFAM" id="SSF52009">
    <property type="entry name" value="Phosphohistidine domain"/>
    <property type="match status" value="1"/>
</dbReference>
<evidence type="ECO:0000256" key="5">
    <source>
        <dbReference type="ARBA" id="ARBA00011996"/>
    </source>
</evidence>
<keyword evidence="8" id="KW-0479">Metal-binding</keyword>
<keyword evidence="10 18" id="KW-0418">Kinase</keyword>
<dbReference type="PANTHER" id="PTHR43030:SF1">
    <property type="entry name" value="PHOSPHOENOLPYRUVATE SYNTHASE"/>
    <property type="match status" value="1"/>
</dbReference>
<keyword evidence="11" id="KW-0067">ATP-binding</keyword>
<evidence type="ECO:0000256" key="7">
    <source>
        <dbReference type="ARBA" id="ARBA00022679"/>
    </source>
</evidence>
<dbReference type="GO" id="GO:0005524">
    <property type="term" value="F:ATP binding"/>
    <property type="evidence" value="ECO:0007669"/>
    <property type="project" value="UniProtKB-KW"/>
</dbReference>
<dbReference type="InterPro" id="IPR008279">
    <property type="entry name" value="PEP-util_enz_mobile_dom"/>
</dbReference>
<dbReference type="Gene3D" id="3.30.1490.20">
    <property type="entry name" value="ATP-grasp fold, A domain"/>
    <property type="match status" value="1"/>
</dbReference>
<evidence type="ECO:0000313" key="18">
    <source>
        <dbReference type="EMBL" id="KAB1442898.1"/>
    </source>
</evidence>
<evidence type="ECO:0000256" key="9">
    <source>
        <dbReference type="ARBA" id="ARBA00022741"/>
    </source>
</evidence>
<comment type="pathway">
    <text evidence="3">Carbohydrate biosynthesis; gluconeogenesis.</text>
</comment>
<evidence type="ECO:0000256" key="15">
    <source>
        <dbReference type="SAM" id="MobiDB-lite"/>
    </source>
</evidence>
<dbReference type="Gene3D" id="3.50.30.10">
    <property type="entry name" value="Phosphohistidine domain"/>
    <property type="match status" value="1"/>
</dbReference>
<evidence type="ECO:0000256" key="14">
    <source>
        <dbReference type="ARBA" id="ARBA00047700"/>
    </source>
</evidence>
<feature type="domain" description="PEP-utilising enzyme mobile" evidence="16">
    <location>
        <begin position="485"/>
        <end position="554"/>
    </location>
</feature>
<dbReference type="GO" id="GO:0046872">
    <property type="term" value="F:metal ion binding"/>
    <property type="evidence" value="ECO:0007669"/>
    <property type="project" value="UniProtKB-KW"/>
</dbReference>
<evidence type="ECO:0000256" key="1">
    <source>
        <dbReference type="ARBA" id="ARBA00001946"/>
    </source>
</evidence>
<dbReference type="SUPFAM" id="SSF56059">
    <property type="entry name" value="Glutathione synthetase ATP-binding domain-like"/>
    <property type="match status" value="1"/>
</dbReference>
<comment type="function">
    <text evidence="2">Catalyzes the phosphorylation of pyruvate to phosphoenolpyruvate.</text>
</comment>
<dbReference type="Pfam" id="PF01326">
    <property type="entry name" value="PPDK_N"/>
    <property type="match status" value="1"/>
</dbReference>
<dbReference type="PANTHER" id="PTHR43030">
    <property type="entry name" value="PHOSPHOENOLPYRUVATE SYNTHASE"/>
    <property type="match status" value="1"/>
</dbReference>
<evidence type="ECO:0000256" key="4">
    <source>
        <dbReference type="ARBA" id="ARBA00007837"/>
    </source>
</evidence>
<dbReference type="Proteomes" id="UP000438699">
    <property type="component" value="Unassembled WGS sequence"/>
</dbReference>
<keyword evidence="19" id="KW-1185">Reference proteome</keyword>
<feature type="domain" description="Pyruvate phosphate dikinase AMP/ATP-binding" evidence="17">
    <location>
        <begin position="137"/>
        <end position="446"/>
    </location>
</feature>
<sequence length="876" mass="97194">MGFLDWLPFFGKKTETDSCADAQQYRDLLAARYHHFKLLLSADGENHEIITDIEEALRGERLYGMHFVRATCTRSITAVFQMIRHLNELAPGKYETLFERFDEIRAEIEPHIAHRDVERGGPLVMDLAAIDMDNAHQCGSKMASLAEAGRALGLAVPPGFVVTAEGFRLFMAENELDREIERILQAMDKDDPDEVNRSMSRIMQMVMDAPLPEALETAILEAHDALLSADGAHPKLALRSSALGEDGQKTSFAGQHRSVLNVTRDSLLHAYREVLASKYSTQARAYRLTRGIRDEDVAMCVGCMVMVDAHCGGVAYSGNPVNPDDDTVSIHSVWGLPKGVVDGSAETDMFRVSRSTLEIVKSTVAAKPEKYVCRPGEGTCRVDNVDQEDTASLTPEQAKEVARAAIRIQDHFGWPQDIEWAVDTDGKLFLLQCRPLQIRQESDDDKSQFSSPTSPPIAQGGVTASGGVAAGPAFVVRKEADVLSFPDNAVLVLAAALPRRASLLHRASAVVTERGGVAGHLANVAREFGIPALFGVRNITGNLQNGDEITVDADMHTVYPGRIESLLKRRSGPKSLMRGSPVQAALAKAARHIIRLRLLDPDSPDFRPRNCKTMHDIVRFCHETAVREMFDFGIGASYQKASCRQLICDVPKQFWVLNLEDGFDNDGQQRNDSCIMISQIESVPMRALWDGMTAVPWDGPPPVNARGFLSVMFEATMNPNLNADRPSDMAMKNYFIISKNFCSLQSRFGFHFCGAEALVGERPGENYARFHFKGGAANLDRRIRRARFIKEILEEYDFRVKLRQDNLRARIEGFGPATMVHRLRVLGYMIIHTRQLDMIMADTETVNRLRERIHTDLANIETEPGDASGTADGEKA</sequence>
<dbReference type="AlphaFoldDB" id="A0A6N6N538"/>
<evidence type="ECO:0000259" key="17">
    <source>
        <dbReference type="Pfam" id="PF01326"/>
    </source>
</evidence>
<evidence type="ECO:0000313" key="19">
    <source>
        <dbReference type="Proteomes" id="UP000438699"/>
    </source>
</evidence>
<keyword evidence="7" id="KW-0808">Transferase</keyword>
<dbReference type="Pfam" id="PF00391">
    <property type="entry name" value="PEP-utilizers"/>
    <property type="match status" value="1"/>
</dbReference>
<reference evidence="18 19" key="1">
    <citation type="journal article" date="2017" name="Int. J. Syst. Evol. Microbiol.">
        <title>Desulfovibrio senegalensis sp. nov., a mesophilic sulfate reducer isolated from marine sediment.</title>
        <authorList>
            <person name="Thioye A."/>
            <person name="Gam Z.B.A."/>
            <person name="Mbengue M."/>
            <person name="Cayol J.L."/>
            <person name="Joseph-Bartoli M."/>
            <person name="Toure-Kane C."/>
            <person name="Labat M."/>
        </authorList>
    </citation>
    <scope>NUCLEOTIDE SEQUENCE [LARGE SCALE GENOMIC DNA]</scope>
    <source>
        <strain evidence="18 19">DSM 101509</strain>
    </source>
</reference>
<keyword evidence="18" id="KW-0670">Pyruvate</keyword>
<dbReference type="InterPro" id="IPR002192">
    <property type="entry name" value="PPDK_AMP/ATP-bd"/>
</dbReference>
<dbReference type="InterPro" id="IPR006319">
    <property type="entry name" value="PEP_synth"/>
</dbReference>
<proteinExistence type="inferred from homology"/>
<evidence type="ECO:0000256" key="11">
    <source>
        <dbReference type="ARBA" id="ARBA00022840"/>
    </source>
</evidence>
<comment type="similarity">
    <text evidence="4">Belongs to the PEP-utilizing enzyme family.</text>
</comment>
<gene>
    <name evidence="18" type="ORF">F8A88_01075</name>
</gene>
<dbReference type="UniPathway" id="UPA00138"/>
<dbReference type="EC" id="2.7.9.2" evidence="5"/>
<name>A0A6N6N538_9BACT</name>
<evidence type="ECO:0000256" key="2">
    <source>
        <dbReference type="ARBA" id="ARBA00002988"/>
    </source>
</evidence>
<evidence type="ECO:0000256" key="13">
    <source>
        <dbReference type="ARBA" id="ARBA00033470"/>
    </source>
</evidence>
<dbReference type="GO" id="GO:0006094">
    <property type="term" value="P:gluconeogenesis"/>
    <property type="evidence" value="ECO:0007669"/>
    <property type="project" value="UniProtKB-UniPathway"/>
</dbReference>
<evidence type="ECO:0000256" key="10">
    <source>
        <dbReference type="ARBA" id="ARBA00022777"/>
    </source>
</evidence>
<evidence type="ECO:0000256" key="12">
    <source>
        <dbReference type="ARBA" id="ARBA00022842"/>
    </source>
</evidence>
<dbReference type="OrthoDB" id="9760711at2"/>
<evidence type="ECO:0000256" key="6">
    <source>
        <dbReference type="ARBA" id="ARBA00021623"/>
    </source>
</evidence>
<comment type="cofactor">
    <cofactor evidence="1">
        <name>Mg(2+)</name>
        <dbReference type="ChEBI" id="CHEBI:18420"/>
    </cofactor>
</comment>
<evidence type="ECO:0000256" key="3">
    <source>
        <dbReference type="ARBA" id="ARBA00004742"/>
    </source>
</evidence>
<keyword evidence="12" id="KW-0460">Magnesium</keyword>
<keyword evidence="9" id="KW-0547">Nucleotide-binding</keyword>
<protein>
    <recommendedName>
        <fullName evidence="6">Phosphoenolpyruvate synthase</fullName>
        <ecNumber evidence="5">2.7.9.2</ecNumber>
    </recommendedName>
    <alternativeName>
        <fullName evidence="13">Pyruvate, water dikinase</fullName>
    </alternativeName>
</protein>
<dbReference type="InterPro" id="IPR013815">
    <property type="entry name" value="ATP_grasp_subdomain_1"/>
</dbReference>
<evidence type="ECO:0000256" key="8">
    <source>
        <dbReference type="ARBA" id="ARBA00022723"/>
    </source>
</evidence>